<evidence type="ECO:0000256" key="1">
    <source>
        <dbReference type="SAM" id="SignalP"/>
    </source>
</evidence>
<proteinExistence type="predicted"/>
<keyword evidence="1" id="KW-0732">Signal</keyword>
<dbReference type="EMBL" id="LABX01000293">
    <property type="protein sequence ID" value="KMO27583.1"/>
    <property type="molecule type" value="Genomic_DNA"/>
</dbReference>
<sequence length="88" mass="8903">MKTRLALAAALLTVAAAPAFAQGGSPYNRSGSQAGGPLGGIERAYGVPDGVPAVDSTGSVVVYPRERGVMVREVPPGYAPAAPYVYGR</sequence>
<gene>
    <name evidence="2" type="ORF">VP06_30140</name>
</gene>
<evidence type="ECO:0000313" key="3">
    <source>
        <dbReference type="Proteomes" id="UP000035929"/>
    </source>
</evidence>
<feature type="signal peptide" evidence="1">
    <location>
        <begin position="1"/>
        <end position="21"/>
    </location>
</feature>
<feature type="chain" id="PRO_5005280714" evidence="1">
    <location>
        <begin position="22"/>
        <end position="88"/>
    </location>
</feature>
<dbReference type="OrthoDB" id="7998924at2"/>
<dbReference type="AlphaFoldDB" id="A0A0J6S253"/>
<comment type="caution">
    <text evidence="2">The sequence shown here is derived from an EMBL/GenBank/DDBJ whole genome shotgun (WGS) entry which is preliminary data.</text>
</comment>
<accession>A0A0J6S253</accession>
<organism evidence="2 3">
    <name type="scientific">Methylobacterium aquaticum</name>
    <dbReference type="NCBI Taxonomy" id="270351"/>
    <lineage>
        <taxon>Bacteria</taxon>
        <taxon>Pseudomonadati</taxon>
        <taxon>Pseudomonadota</taxon>
        <taxon>Alphaproteobacteria</taxon>
        <taxon>Hyphomicrobiales</taxon>
        <taxon>Methylobacteriaceae</taxon>
        <taxon>Methylobacterium</taxon>
    </lineage>
</organism>
<dbReference type="RefSeq" id="WP_048467484.1">
    <property type="nucleotide sequence ID" value="NZ_JBNTQU010000023.1"/>
</dbReference>
<dbReference type="PATRIC" id="fig|270351.6.peg.4452"/>
<protein>
    <submittedName>
        <fullName evidence="2">Uncharacterized protein</fullName>
    </submittedName>
</protein>
<reference evidence="2 3" key="1">
    <citation type="submission" date="2015-03" db="EMBL/GenBank/DDBJ databases">
        <title>Genome sequencing of Methylobacterium aquaticum DSM16371 type strain.</title>
        <authorList>
            <person name="Chaudhry V."/>
            <person name="Patil P.B."/>
        </authorList>
    </citation>
    <scope>NUCLEOTIDE SEQUENCE [LARGE SCALE GENOMIC DNA]</scope>
    <source>
        <strain evidence="2 3">DSM 16371</strain>
    </source>
</reference>
<evidence type="ECO:0000313" key="2">
    <source>
        <dbReference type="EMBL" id="KMO27583.1"/>
    </source>
</evidence>
<dbReference type="Proteomes" id="UP000035929">
    <property type="component" value="Unassembled WGS sequence"/>
</dbReference>
<name>A0A0J6S253_9HYPH</name>